<reference evidence="1" key="1">
    <citation type="submission" date="2018-02" db="EMBL/GenBank/DDBJ databases">
        <title>Rhizophora mucronata_Transcriptome.</title>
        <authorList>
            <person name="Meera S.P."/>
            <person name="Sreeshan A."/>
            <person name="Augustine A."/>
        </authorList>
    </citation>
    <scope>NUCLEOTIDE SEQUENCE</scope>
    <source>
        <tissue evidence="1">Leaf</tissue>
    </source>
</reference>
<dbReference type="EMBL" id="GGEC01052112">
    <property type="protein sequence ID" value="MBX32596.1"/>
    <property type="molecule type" value="Transcribed_RNA"/>
</dbReference>
<sequence>MSCCVSEGDREGGSKLKLTFFPGTSTNQPTVTHLNTKMLRPLALCQ</sequence>
<name>A0A2P2MQW2_RHIMU</name>
<protein>
    <submittedName>
        <fullName evidence="1">Uncharacterized protein</fullName>
    </submittedName>
</protein>
<proteinExistence type="predicted"/>
<organism evidence="1">
    <name type="scientific">Rhizophora mucronata</name>
    <name type="common">Asiatic mangrove</name>
    <dbReference type="NCBI Taxonomy" id="61149"/>
    <lineage>
        <taxon>Eukaryota</taxon>
        <taxon>Viridiplantae</taxon>
        <taxon>Streptophyta</taxon>
        <taxon>Embryophyta</taxon>
        <taxon>Tracheophyta</taxon>
        <taxon>Spermatophyta</taxon>
        <taxon>Magnoliopsida</taxon>
        <taxon>eudicotyledons</taxon>
        <taxon>Gunneridae</taxon>
        <taxon>Pentapetalae</taxon>
        <taxon>rosids</taxon>
        <taxon>fabids</taxon>
        <taxon>Malpighiales</taxon>
        <taxon>Rhizophoraceae</taxon>
        <taxon>Rhizophora</taxon>
    </lineage>
</organism>
<evidence type="ECO:0000313" key="1">
    <source>
        <dbReference type="EMBL" id="MBX32596.1"/>
    </source>
</evidence>
<dbReference type="AlphaFoldDB" id="A0A2P2MQW2"/>
<accession>A0A2P2MQW2</accession>